<evidence type="ECO:0000259" key="2">
    <source>
        <dbReference type="Pfam" id="PF13548"/>
    </source>
</evidence>
<evidence type="ECO:0000313" key="3">
    <source>
        <dbReference type="EMBL" id="GHO97721.1"/>
    </source>
</evidence>
<dbReference type="AlphaFoldDB" id="A0A8J3INB7"/>
<dbReference type="Proteomes" id="UP000597444">
    <property type="component" value="Unassembled WGS sequence"/>
</dbReference>
<dbReference type="RefSeq" id="WP_220208502.1">
    <property type="nucleotide sequence ID" value="NZ_BNJK01000002.1"/>
</dbReference>
<keyword evidence="1" id="KW-0812">Transmembrane</keyword>
<feature type="transmembrane region" description="Helical" evidence="1">
    <location>
        <begin position="40"/>
        <end position="62"/>
    </location>
</feature>
<name>A0A8J3INB7_9CHLR</name>
<protein>
    <submittedName>
        <fullName evidence="3">Membrane protein</fullName>
    </submittedName>
</protein>
<organism evidence="3 4">
    <name type="scientific">Reticulibacter mediterranei</name>
    <dbReference type="NCBI Taxonomy" id="2778369"/>
    <lineage>
        <taxon>Bacteria</taxon>
        <taxon>Bacillati</taxon>
        <taxon>Chloroflexota</taxon>
        <taxon>Ktedonobacteria</taxon>
        <taxon>Ktedonobacterales</taxon>
        <taxon>Reticulibacteraceae</taxon>
        <taxon>Reticulibacter</taxon>
    </lineage>
</organism>
<keyword evidence="1" id="KW-1133">Transmembrane helix</keyword>
<evidence type="ECO:0000313" key="4">
    <source>
        <dbReference type="Proteomes" id="UP000597444"/>
    </source>
</evidence>
<dbReference type="Pfam" id="PF13548">
    <property type="entry name" value="DUF4126"/>
    <property type="match status" value="1"/>
</dbReference>
<dbReference type="EMBL" id="BNJK01000002">
    <property type="protein sequence ID" value="GHO97721.1"/>
    <property type="molecule type" value="Genomic_DNA"/>
</dbReference>
<feature type="transmembrane region" description="Helical" evidence="1">
    <location>
        <begin position="7"/>
        <end position="28"/>
    </location>
</feature>
<reference evidence="3" key="1">
    <citation type="submission" date="2020-10" db="EMBL/GenBank/DDBJ databases">
        <title>Taxonomic study of unclassified bacteria belonging to the class Ktedonobacteria.</title>
        <authorList>
            <person name="Yabe S."/>
            <person name="Wang C.M."/>
            <person name="Zheng Y."/>
            <person name="Sakai Y."/>
            <person name="Cavaletti L."/>
            <person name="Monciardini P."/>
            <person name="Donadio S."/>
        </authorList>
    </citation>
    <scope>NUCLEOTIDE SEQUENCE</scope>
    <source>
        <strain evidence="3">ID150040</strain>
    </source>
</reference>
<comment type="caution">
    <text evidence="3">The sequence shown here is derived from an EMBL/GenBank/DDBJ whole genome shotgun (WGS) entry which is preliminary data.</text>
</comment>
<proteinExistence type="predicted"/>
<keyword evidence="4" id="KW-1185">Reference proteome</keyword>
<feature type="transmembrane region" description="Helical" evidence="1">
    <location>
        <begin position="113"/>
        <end position="136"/>
    </location>
</feature>
<feature type="transmembrane region" description="Helical" evidence="1">
    <location>
        <begin position="82"/>
        <end position="101"/>
    </location>
</feature>
<sequence>MELGTPLGLGFASGLNAYLPLLSFAVAARWLHWYHVNASFAFLTSDWCIVALLVLTLADFLVDKIPGVDHAWDATHTVVRPLAGALVAAASSGSVTIPIHMSAVSTYHQIGSIFADVQVVGYGVLIIAVLGGILAAMSHAAKAATRFVSTITTAGLLNMVLSLSEDILVVLAILLSLFIPVVMLVLIALFLLVFGRPVLFLWRQRLNRSRSLL</sequence>
<dbReference type="InterPro" id="IPR025196">
    <property type="entry name" value="DUF4126"/>
</dbReference>
<accession>A0A8J3INB7</accession>
<keyword evidence="1" id="KW-0472">Membrane</keyword>
<feature type="domain" description="DUF4126" evidence="2">
    <location>
        <begin position="5"/>
        <end position="194"/>
    </location>
</feature>
<evidence type="ECO:0000256" key="1">
    <source>
        <dbReference type="SAM" id="Phobius"/>
    </source>
</evidence>
<gene>
    <name evidence="3" type="ORF">KSF_077690</name>
</gene>
<feature type="transmembrane region" description="Helical" evidence="1">
    <location>
        <begin position="167"/>
        <end position="195"/>
    </location>
</feature>